<name>A0AAV2HUT4_LYMST</name>
<evidence type="ECO:0000313" key="1">
    <source>
        <dbReference type="EMBL" id="CAL1537229.1"/>
    </source>
</evidence>
<proteinExistence type="predicted"/>
<reference evidence="1 2" key="1">
    <citation type="submission" date="2024-04" db="EMBL/GenBank/DDBJ databases">
        <authorList>
            <consortium name="Genoscope - CEA"/>
            <person name="William W."/>
        </authorList>
    </citation>
    <scope>NUCLEOTIDE SEQUENCE [LARGE SCALE GENOMIC DNA]</scope>
</reference>
<sequence length="113" mass="13024">MTTPLVNPEVNLSGGIGIRLVLPDGYIIQKRIFENCTAFELKMEHLKQEQLMEYRVELKFYDTIRIVQDAEEFGRDNLIRCDEVRIVHSQSEVQQAQGKDLSTAIKLRTGQSQ</sequence>
<dbReference type="EMBL" id="CAXITT010000255">
    <property type="protein sequence ID" value="CAL1537229.1"/>
    <property type="molecule type" value="Genomic_DNA"/>
</dbReference>
<protein>
    <submittedName>
        <fullName evidence="1">Uncharacterized protein</fullName>
    </submittedName>
</protein>
<keyword evidence="2" id="KW-1185">Reference proteome</keyword>
<accession>A0AAV2HUT4</accession>
<comment type="caution">
    <text evidence="1">The sequence shown here is derived from an EMBL/GenBank/DDBJ whole genome shotgun (WGS) entry which is preliminary data.</text>
</comment>
<gene>
    <name evidence="1" type="ORF">GSLYS_00011142001</name>
</gene>
<dbReference type="Proteomes" id="UP001497497">
    <property type="component" value="Unassembled WGS sequence"/>
</dbReference>
<dbReference type="AlphaFoldDB" id="A0AAV2HUT4"/>
<organism evidence="1 2">
    <name type="scientific">Lymnaea stagnalis</name>
    <name type="common">Great pond snail</name>
    <name type="synonym">Helix stagnalis</name>
    <dbReference type="NCBI Taxonomy" id="6523"/>
    <lineage>
        <taxon>Eukaryota</taxon>
        <taxon>Metazoa</taxon>
        <taxon>Spiralia</taxon>
        <taxon>Lophotrochozoa</taxon>
        <taxon>Mollusca</taxon>
        <taxon>Gastropoda</taxon>
        <taxon>Heterobranchia</taxon>
        <taxon>Euthyneura</taxon>
        <taxon>Panpulmonata</taxon>
        <taxon>Hygrophila</taxon>
        <taxon>Lymnaeoidea</taxon>
        <taxon>Lymnaeidae</taxon>
        <taxon>Lymnaea</taxon>
    </lineage>
</organism>
<evidence type="ECO:0000313" key="2">
    <source>
        <dbReference type="Proteomes" id="UP001497497"/>
    </source>
</evidence>